<accession>A0AA35WQK6</accession>
<evidence type="ECO:0000256" key="1">
    <source>
        <dbReference type="SAM" id="MobiDB-lite"/>
    </source>
</evidence>
<organism evidence="2 3">
    <name type="scientific">Geodia barretti</name>
    <name type="common">Barrett's horny sponge</name>
    <dbReference type="NCBI Taxonomy" id="519541"/>
    <lineage>
        <taxon>Eukaryota</taxon>
        <taxon>Metazoa</taxon>
        <taxon>Porifera</taxon>
        <taxon>Demospongiae</taxon>
        <taxon>Heteroscleromorpha</taxon>
        <taxon>Tetractinellida</taxon>
        <taxon>Astrophorina</taxon>
        <taxon>Geodiidae</taxon>
        <taxon>Geodia</taxon>
    </lineage>
</organism>
<feature type="region of interest" description="Disordered" evidence="1">
    <location>
        <begin position="40"/>
        <end position="238"/>
    </location>
</feature>
<dbReference type="SUPFAM" id="SSF48371">
    <property type="entry name" value="ARM repeat"/>
    <property type="match status" value="1"/>
</dbReference>
<dbReference type="PANTHER" id="PTHR23254">
    <property type="entry name" value="EIF4G DOMAIN PROTEIN"/>
    <property type="match status" value="1"/>
</dbReference>
<dbReference type="GO" id="GO:0008494">
    <property type="term" value="F:translation activator activity"/>
    <property type="evidence" value="ECO:0007669"/>
    <property type="project" value="TreeGrafter"/>
</dbReference>
<feature type="non-terminal residue" evidence="2">
    <location>
        <position position="672"/>
    </location>
</feature>
<dbReference type="InterPro" id="IPR016024">
    <property type="entry name" value="ARM-type_fold"/>
</dbReference>
<evidence type="ECO:0000313" key="3">
    <source>
        <dbReference type="Proteomes" id="UP001174909"/>
    </source>
</evidence>
<dbReference type="GO" id="GO:0006446">
    <property type="term" value="P:regulation of translational initiation"/>
    <property type="evidence" value="ECO:0007669"/>
    <property type="project" value="TreeGrafter"/>
</dbReference>
<feature type="compositionally biased region" description="Low complexity" evidence="1">
    <location>
        <begin position="186"/>
        <end position="200"/>
    </location>
</feature>
<feature type="compositionally biased region" description="Basic and acidic residues" evidence="1">
    <location>
        <begin position="616"/>
        <end position="631"/>
    </location>
</feature>
<protein>
    <recommendedName>
        <fullName evidence="4">MIF4G domain-containing protein</fullName>
    </recommendedName>
</protein>
<dbReference type="EMBL" id="CASHTH010002381">
    <property type="protein sequence ID" value="CAI8029124.1"/>
    <property type="molecule type" value="Genomic_DNA"/>
</dbReference>
<proteinExistence type="predicted"/>
<feature type="compositionally biased region" description="Basic residues" evidence="1">
    <location>
        <begin position="44"/>
        <end position="57"/>
    </location>
</feature>
<reference evidence="2" key="1">
    <citation type="submission" date="2023-03" db="EMBL/GenBank/DDBJ databases">
        <authorList>
            <person name="Steffen K."/>
            <person name="Cardenas P."/>
        </authorList>
    </citation>
    <scope>NUCLEOTIDE SEQUENCE</scope>
</reference>
<dbReference type="Gene3D" id="1.25.40.180">
    <property type="match status" value="1"/>
</dbReference>
<sequence length="672" mass="73381">NNVTNSHVVINFIDQAREEVNKLFISWPVLWARRRIPSSTHWAPSRRRMSTRARGRASAKNDGTGSAGAPGGMGRSGARSRAPDAPSRPPHESTMRDLIEDQPAMEGQFDDADEGKKPAEVASSTHSAPSLIEGNESNFEQQNPAPPSTPRDNESSNSSINPTTPECSPPSTKLNPSAPVFSPTQSMPSPFSTPNSSTTSKLNPRTPEFSPSMVNGTTSQTQGYYSSPANTGTRTRLDPRSSEFIPKVISSSLNASAPAFVPHIALPNLMQNGQLDDEEEDIPRGATPPVVECEDDNEGEPLLLTPEDILSGVNFPVEQQGGGANESILKAAAEVLIKTTLYPGYFDRGATKLENTVKAGLPTDGTLSNLAEMLVHWAVTEPNLRLSVSRICQVLCDMELIQAAFRKTLVLQLKVRYVQRASLEKDTLINLSLLFAELFSRIRMAQQEQPVHILGVAVLEFLSLLLERVDERSVISACHVLKLTGPLFATLPPENGEKLDKIIAKLMQLSTDETLPLTKKCVEIMVRVVELQARGWGQPVRPLTSPPITQSVVVVGGASQVMGGVGGGAGHMAPVDSVIIGEEAVLSEPEVLQAPVSNPEEWIEFLDYDNQLIEDSEQHTTESFVIERREDEGEGEDDLDAEMEKEFEFFVQDLEEHLLNVGEMDPEQFQEQ</sequence>
<dbReference type="PANTHER" id="PTHR23254:SF15">
    <property type="entry name" value="POLYADENYLATE-BINDING PROTEIN-INTERACTING PROTEIN 1"/>
    <property type="match status" value="1"/>
</dbReference>
<dbReference type="AlphaFoldDB" id="A0AA35WQK6"/>
<feature type="compositionally biased region" description="Low complexity" evidence="1">
    <location>
        <begin position="76"/>
        <end position="85"/>
    </location>
</feature>
<feature type="compositionally biased region" description="Polar residues" evidence="1">
    <location>
        <begin position="155"/>
        <end position="175"/>
    </location>
</feature>
<feature type="compositionally biased region" description="Polar residues" evidence="1">
    <location>
        <begin position="212"/>
        <end position="234"/>
    </location>
</feature>
<dbReference type="Proteomes" id="UP001174909">
    <property type="component" value="Unassembled WGS sequence"/>
</dbReference>
<comment type="caution">
    <text evidence="2">The sequence shown here is derived from an EMBL/GenBank/DDBJ whole genome shotgun (WGS) entry which is preliminary data.</text>
</comment>
<feature type="compositionally biased region" description="Basic and acidic residues" evidence="1">
    <location>
        <begin position="89"/>
        <end position="99"/>
    </location>
</feature>
<dbReference type="InterPro" id="IPR051367">
    <property type="entry name" value="mRNA_TranslReg/HistoneTransl"/>
</dbReference>
<gene>
    <name evidence="2" type="ORF">GBAR_LOCUS16562</name>
</gene>
<name>A0AA35WQK6_GEOBA</name>
<evidence type="ECO:0008006" key="4">
    <source>
        <dbReference type="Google" id="ProtNLM"/>
    </source>
</evidence>
<evidence type="ECO:0000313" key="2">
    <source>
        <dbReference type="EMBL" id="CAI8029124.1"/>
    </source>
</evidence>
<keyword evidence="3" id="KW-1185">Reference proteome</keyword>
<feature type="region of interest" description="Disordered" evidence="1">
    <location>
        <begin position="616"/>
        <end position="638"/>
    </location>
</feature>
<feature type="compositionally biased region" description="Gly residues" evidence="1">
    <location>
        <begin position="65"/>
        <end position="75"/>
    </location>
</feature>